<evidence type="ECO:0000313" key="3">
    <source>
        <dbReference type="Proteomes" id="UP000284177"/>
    </source>
</evidence>
<protein>
    <submittedName>
        <fullName evidence="2">Uncharacterized protein</fullName>
    </submittedName>
</protein>
<comment type="caution">
    <text evidence="2">The sequence shown here is derived from an EMBL/GenBank/DDBJ whole genome shotgun (WGS) entry which is preliminary data.</text>
</comment>
<name>A0A419TBB1_9FIRM</name>
<keyword evidence="1" id="KW-0812">Transmembrane</keyword>
<gene>
    <name evidence="2" type="ORF">BET03_02715</name>
</gene>
<feature type="transmembrane region" description="Helical" evidence="1">
    <location>
        <begin position="21"/>
        <end position="39"/>
    </location>
</feature>
<reference evidence="2 3" key="1">
    <citation type="submission" date="2016-08" db="EMBL/GenBank/DDBJ databases">
        <title>Novel Firmicutes and Novel Genomes.</title>
        <authorList>
            <person name="Poppleton D.I."/>
            <person name="Gribaldo S."/>
        </authorList>
    </citation>
    <scope>NUCLEOTIDE SEQUENCE [LARGE SCALE GENOMIC DNA]</scope>
    <source>
        <strain evidence="2 3">CTT3</strain>
    </source>
</reference>
<keyword evidence="1" id="KW-1133">Transmembrane helix</keyword>
<evidence type="ECO:0000313" key="2">
    <source>
        <dbReference type="EMBL" id="RKD34751.1"/>
    </source>
</evidence>
<keyword evidence="3" id="KW-1185">Reference proteome</keyword>
<organism evidence="2 3">
    <name type="scientific">Thermohalobacter berrensis</name>
    <dbReference type="NCBI Taxonomy" id="99594"/>
    <lineage>
        <taxon>Bacteria</taxon>
        <taxon>Bacillati</taxon>
        <taxon>Bacillota</taxon>
        <taxon>Tissierellia</taxon>
        <taxon>Tissierellales</taxon>
        <taxon>Thermohalobacteraceae</taxon>
        <taxon>Thermohalobacter</taxon>
    </lineage>
</organism>
<accession>A0A419TBB1</accession>
<evidence type="ECO:0000256" key="1">
    <source>
        <dbReference type="SAM" id="Phobius"/>
    </source>
</evidence>
<dbReference type="AlphaFoldDB" id="A0A419TBB1"/>
<proteinExistence type="predicted"/>
<sequence>MGKRLERYKRRKKEKKIKRQKRIILLVTIMLFIGGINIVDKSFREFLYIEDMRVFDFRNNNEYITVHLLGKNYQIKEEKLDETISKFKVKLENTLNFIKNYIKN</sequence>
<keyword evidence="1" id="KW-0472">Membrane</keyword>
<dbReference type="Proteomes" id="UP000284177">
    <property type="component" value="Unassembled WGS sequence"/>
</dbReference>
<dbReference type="EMBL" id="MCIB01000001">
    <property type="protein sequence ID" value="RKD34751.1"/>
    <property type="molecule type" value="Genomic_DNA"/>
</dbReference>